<dbReference type="InterPro" id="IPR051834">
    <property type="entry name" value="RING_finger_E3_ligase"/>
</dbReference>
<evidence type="ECO:0000256" key="4">
    <source>
        <dbReference type="PROSITE-ProRule" id="PRU00175"/>
    </source>
</evidence>
<protein>
    <recommendedName>
        <fullName evidence="5">RING-type domain-containing protein</fullName>
    </recommendedName>
</protein>
<dbReference type="PANTHER" id="PTHR45931:SF16">
    <property type="entry name" value="RING_U-BOX SUPERFAMILY PROTEIN"/>
    <property type="match status" value="1"/>
</dbReference>
<dbReference type="InterPro" id="IPR013083">
    <property type="entry name" value="Znf_RING/FYVE/PHD"/>
</dbReference>
<dbReference type="SMART" id="SM00184">
    <property type="entry name" value="RING"/>
    <property type="match status" value="1"/>
</dbReference>
<organism evidence="6 7">
    <name type="scientific">Datura stramonium</name>
    <name type="common">Jimsonweed</name>
    <name type="synonym">Common thornapple</name>
    <dbReference type="NCBI Taxonomy" id="4076"/>
    <lineage>
        <taxon>Eukaryota</taxon>
        <taxon>Viridiplantae</taxon>
        <taxon>Streptophyta</taxon>
        <taxon>Embryophyta</taxon>
        <taxon>Tracheophyta</taxon>
        <taxon>Spermatophyta</taxon>
        <taxon>Magnoliopsida</taxon>
        <taxon>eudicotyledons</taxon>
        <taxon>Gunneridae</taxon>
        <taxon>Pentapetalae</taxon>
        <taxon>asterids</taxon>
        <taxon>lamiids</taxon>
        <taxon>Solanales</taxon>
        <taxon>Solanaceae</taxon>
        <taxon>Solanoideae</taxon>
        <taxon>Datureae</taxon>
        <taxon>Datura</taxon>
    </lineage>
</organism>
<dbReference type="Pfam" id="PF13639">
    <property type="entry name" value="zf-RING_2"/>
    <property type="match status" value="1"/>
</dbReference>
<evidence type="ECO:0000256" key="2">
    <source>
        <dbReference type="ARBA" id="ARBA00022771"/>
    </source>
</evidence>
<sequence>MDFDPAIGIMDMSRSLGPFLMRPSPRRSALRNQRRLSSDLSERRHILYYSFDPRNWGPMSTGELNLMARRSSHVSIDSTEARASPPATHALIESLPIVEIVEKEEMSECAICLLEFQVGEKAKEMPCKHHYHANCINKWLGMHGSCPVCRYKVPVAVGRDQMRPRESTRRVDTGIIQYLDLNDSDEVRDMEIDNDSFLGFFSLLVSTNIMSC</sequence>
<keyword evidence="7" id="KW-1185">Reference proteome</keyword>
<evidence type="ECO:0000256" key="1">
    <source>
        <dbReference type="ARBA" id="ARBA00022723"/>
    </source>
</evidence>
<evidence type="ECO:0000313" key="6">
    <source>
        <dbReference type="EMBL" id="MCD9644262.1"/>
    </source>
</evidence>
<dbReference type="PROSITE" id="PS50089">
    <property type="entry name" value="ZF_RING_2"/>
    <property type="match status" value="1"/>
</dbReference>
<evidence type="ECO:0000259" key="5">
    <source>
        <dbReference type="PROSITE" id="PS50089"/>
    </source>
</evidence>
<gene>
    <name evidence="6" type="ORF">HAX54_032443</name>
</gene>
<dbReference type="EMBL" id="JACEIK010004111">
    <property type="protein sequence ID" value="MCD9644262.1"/>
    <property type="molecule type" value="Genomic_DNA"/>
</dbReference>
<dbReference type="PANTHER" id="PTHR45931">
    <property type="entry name" value="SI:CH211-59O9.10"/>
    <property type="match status" value="1"/>
</dbReference>
<accession>A0ABS8VCQ2</accession>
<reference evidence="6 7" key="1">
    <citation type="journal article" date="2021" name="BMC Genomics">
        <title>Datura genome reveals duplications of psychoactive alkaloid biosynthetic genes and high mutation rate following tissue culture.</title>
        <authorList>
            <person name="Rajewski A."/>
            <person name="Carter-House D."/>
            <person name="Stajich J."/>
            <person name="Litt A."/>
        </authorList>
    </citation>
    <scope>NUCLEOTIDE SEQUENCE [LARGE SCALE GENOMIC DNA]</scope>
    <source>
        <strain evidence="6">AR-01</strain>
    </source>
</reference>
<dbReference type="Gene3D" id="3.30.40.10">
    <property type="entry name" value="Zinc/RING finger domain, C3HC4 (zinc finger)"/>
    <property type="match status" value="1"/>
</dbReference>
<dbReference type="SUPFAM" id="SSF57850">
    <property type="entry name" value="RING/U-box"/>
    <property type="match status" value="1"/>
</dbReference>
<dbReference type="InterPro" id="IPR001841">
    <property type="entry name" value="Znf_RING"/>
</dbReference>
<dbReference type="Proteomes" id="UP000823775">
    <property type="component" value="Unassembled WGS sequence"/>
</dbReference>
<proteinExistence type="predicted"/>
<evidence type="ECO:0000313" key="7">
    <source>
        <dbReference type="Proteomes" id="UP000823775"/>
    </source>
</evidence>
<evidence type="ECO:0000256" key="3">
    <source>
        <dbReference type="ARBA" id="ARBA00022833"/>
    </source>
</evidence>
<feature type="domain" description="RING-type" evidence="5">
    <location>
        <begin position="109"/>
        <end position="150"/>
    </location>
</feature>
<keyword evidence="3" id="KW-0862">Zinc</keyword>
<name>A0ABS8VCQ2_DATST</name>
<comment type="caution">
    <text evidence="6">The sequence shown here is derived from an EMBL/GenBank/DDBJ whole genome shotgun (WGS) entry which is preliminary data.</text>
</comment>
<keyword evidence="1" id="KW-0479">Metal-binding</keyword>
<keyword evidence="2 4" id="KW-0863">Zinc-finger</keyword>